<evidence type="ECO:0000256" key="6">
    <source>
        <dbReference type="ARBA" id="ARBA00022741"/>
    </source>
</evidence>
<evidence type="ECO:0000256" key="1">
    <source>
        <dbReference type="ARBA" id="ARBA00012513"/>
    </source>
</evidence>
<dbReference type="InterPro" id="IPR008271">
    <property type="entry name" value="Ser/Thr_kinase_AS"/>
</dbReference>
<dbReference type="Gene3D" id="1.10.510.10">
    <property type="entry name" value="Transferase(Phosphotransferase) domain 1"/>
    <property type="match status" value="1"/>
</dbReference>
<dbReference type="GO" id="GO:0016236">
    <property type="term" value="P:macroautophagy"/>
    <property type="evidence" value="ECO:0007669"/>
    <property type="project" value="InterPro"/>
</dbReference>
<name>A0A7S1FIY7_NOCSC</name>
<dbReference type="InterPro" id="IPR000719">
    <property type="entry name" value="Prot_kinase_dom"/>
</dbReference>
<dbReference type="GO" id="GO:0006623">
    <property type="term" value="P:protein targeting to vacuole"/>
    <property type="evidence" value="ECO:0007669"/>
    <property type="project" value="TreeGrafter"/>
</dbReference>
<feature type="domain" description="Protein kinase" evidence="11">
    <location>
        <begin position="22"/>
        <end position="318"/>
    </location>
</feature>
<dbReference type="EMBL" id="HBFQ01061396">
    <property type="protein sequence ID" value="CAD8869179.1"/>
    <property type="molecule type" value="Transcribed_RNA"/>
</dbReference>
<dbReference type="InterPro" id="IPR036322">
    <property type="entry name" value="WD40_repeat_dom_sf"/>
</dbReference>
<dbReference type="GO" id="GO:0005770">
    <property type="term" value="C:late endosome"/>
    <property type="evidence" value="ECO:0007669"/>
    <property type="project" value="TreeGrafter"/>
</dbReference>
<dbReference type="PROSITE" id="PS50082">
    <property type="entry name" value="WD_REPEATS_2"/>
    <property type="match status" value="2"/>
</dbReference>
<dbReference type="PANTHER" id="PTHR17583:SF0">
    <property type="entry name" value="PHOSPHOINOSITIDE 3-KINASE REGULATORY SUBUNIT 4"/>
    <property type="match status" value="1"/>
</dbReference>
<evidence type="ECO:0000256" key="8">
    <source>
        <dbReference type="ARBA" id="ARBA00022840"/>
    </source>
</evidence>
<sequence length="1530" mass="168431">MGNAQVPLKDEPRVLLAEFPDLVNADVLGSYKLFKVMQCSHEREGRVVVKLFIRRDGEPPLANVQQKIQQAKEAFAVPWLHPNVVPYQSMETSHRSAILLRQHFARNLFDRMHTRPFFSEMTKQWVAFQVLCSVCQAHSVGIAHGDLKSENIFVSSWSHVVLTDFAHFKPLFLPDDDPSEFSFYFESDLNRRRCYLAPERFDASAHTGSVMSERFSQELIAMDIFSTGCVLAELFLDGQTLMDLPELLRYRSNQLDLRAKLSGIKNPAVRELVGSMLHREPSKRGNAIEYLRRWCALAPASFCNCLFPLTVLLLHPLYQQPDMRVLLVRHNFASILWSTVGAARMSKALAVPLDGSWEAWRAHVDRCVRSVDEATLHSIMPVAVQGAHAGADTSMSHMGGESLYDGRTGDDGDLCETDDLGSRDATCRITHPWLREPCCQAFTTSLFEHWEAGCAASMASVDPDQSDGQSGIFESLLTGLCTPSTDCPDAGAPPVTGEVAVGSHEDDDVLSVLCSIICSSLQHVSNPRMKLVCLDMLESLAPFTSQSTVLEQIVPFCHMLMIDPFAKVRARAIAVLAKTLGRIEELPASDAPLFTEYLFPQLMSAMSGMSTTSEPVVLLSIAKNIGTLAQHAVRFAELSVAAQRGGRGEQARPVEADVPKAVEVEAFDVQVKHLREAVEKVVNKILETSAGVHDEVAVGREVKLALFGDTPTLSDIFGRDGTHNFLLLWLTSLCNDESWEARATFCSAAACLPRKVGQVSTEGMIWPAYEILLFDQEERVLEAALEGLAVLVSQQVLTRQLLVTVASRVAPLLVHPSSVLQQCAADVFNRLNTQLSAVDQFVFIMPILRPFLRFEVLGLQSIGEKLVRAVGRPVFKRAMLGRDEDLCEALLDGKRPLKTSDAEAAQDLAAFELLRPYAQVLLQRRPSTKSRPSHGKTRDEDGVFTEPSLRVQSSQYPTVNPYSVANRSPQALAELSDEAWPFVAQYDTGNVLDHFSMQTYLIRALCLLPRPRDLGSLNCLDGTPYSIYAAGSRLELESRTRDSRPHEHVDLDESLASSDIMPGVSGLPGVAAAGGAGRVRRREAIDEFEDDNRPTGHHSWRPKGILLATLYEYAHQSGVPVVKVDTTDDSRILVTGGKDGVVKLWNCRDLLNDVAVSSSHTLTVSSDKQRLRTLRTVHNSKAVAVGSESGDVFLYKMELSGTTASEACHLRSPERRGPCAVMCIEQFDTELENLLVFAQQNGRVQGWDVRSRSSSWSLPAVPRLGVPSCLALGSEGHAVVVGTMGGGVIVHDLRFLAPWKQWRVSSGASVMALRTAMTSSRNANLRDSPGVFAALSSDSNEVAYFDVVRGSCLTLFLTEPERQKDAVSVPSLRDVTPPMGGLASAGQVEATPELMLASFTSRRSTACVRSLWLPPRGAQTFLLAGGTDRKVRMWSLDPEHHSTEPYIVTPPDAERPRVSYTSNHLGDVFVVQEQSTRDTRVSVSTSQGGLEDRRSTNPNHRDAILDMCSISLQDHILVTAGRDGLVKLWR</sequence>
<evidence type="ECO:0000256" key="3">
    <source>
        <dbReference type="ARBA" id="ARBA00022574"/>
    </source>
</evidence>
<dbReference type="SUPFAM" id="SSF56112">
    <property type="entry name" value="Protein kinase-like (PK-like)"/>
    <property type="match status" value="1"/>
</dbReference>
<evidence type="ECO:0000256" key="10">
    <source>
        <dbReference type="SAM" id="MobiDB-lite"/>
    </source>
</evidence>
<dbReference type="GO" id="GO:0005524">
    <property type="term" value="F:ATP binding"/>
    <property type="evidence" value="ECO:0007669"/>
    <property type="project" value="UniProtKB-KW"/>
</dbReference>
<dbReference type="InterPro" id="IPR011989">
    <property type="entry name" value="ARM-like"/>
</dbReference>
<dbReference type="PROSITE" id="PS50011">
    <property type="entry name" value="PROTEIN_KINASE_DOM"/>
    <property type="match status" value="1"/>
</dbReference>
<dbReference type="InterPro" id="IPR011009">
    <property type="entry name" value="Kinase-like_dom_sf"/>
</dbReference>
<dbReference type="GO" id="GO:0071561">
    <property type="term" value="C:nucleus-vacuole junction"/>
    <property type="evidence" value="ECO:0007669"/>
    <property type="project" value="TreeGrafter"/>
</dbReference>
<dbReference type="InterPro" id="IPR045162">
    <property type="entry name" value="Vps15-like"/>
</dbReference>
<accession>A0A7S1FIY7</accession>
<feature type="repeat" description="WD" evidence="9">
    <location>
        <begin position="1112"/>
        <end position="1146"/>
    </location>
</feature>
<evidence type="ECO:0000313" key="12">
    <source>
        <dbReference type="EMBL" id="CAD8869179.1"/>
    </source>
</evidence>
<proteinExistence type="predicted"/>
<evidence type="ECO:0000256" key="9">
    <source>
        <dbReference type="PROSITE-ProRule" id="PRU00221"/>
    </source>
</evidence>
<dbReference type="SUPFAM" id="SSF48371">
    <property type="entry name" value="ARM repeat"/>
    <property type="match status" value="1"/>
</dbReference>
<dbReference type="Pfam" id="PF22956">
    <property type="entry name" value="VPS15-like_hel"/>
    <property type="match status" value="1"/>
</dbReference>
<dbReference type="Gene3D" id="2.130.10.10">
    <property type="entry name" value="YVTN repeat-like/Quinoprotein amine dehydrogenase"/>
    <property type="match status" value="2"/>
</dbReference>
<keyword evidence="6" id="KW-0547">Nucleotide-binding</keyword>
<dbReference type="Gene3D" id="1.25.10.10">
    <property type="entry name" value="Leucine-rich Repeat Variant"/>
    <property type="match status" value="2"/>
</dbReference>
<evidence type="ECO:0000256" key="7">
    <source>
        <dbReference type="ARBA" id="ARBA00022777"/>
    </source>
</evidence>
<feature type="region of interest" description="Disordered" evidence="10">
    <location>
        <begin position="1476"/>
        <end position="1498"/>
    </location>
</feature>
<dbReference type="SMART" id="SM00220">
    <property type="entry name" value="S_TKc"/>
    <property type="match status" value="1"/>
</dbReference>
<keyword evidence="5" id="KW-0677">Repeat</keyword>
<keyword evidence="4" id="KW-0808">Transferase</keyword>
<evidence type="ECO:0000259" key="11">
    <source>
        <dbReference type="PROSITE" id="PS50011"/>
    </source>
</evidence>
<dbReference type="InterPro" id="IPR015943">
    <property type="entry name" value="WD40/YVTN_repeat-like_dom_sf"/>
</dbReference>
<protein>
    <recommendedName>
        <fullName evidence="1">non-specific serine/threonine protein kinase</fullName>
        <ecNumber evidence="1">2.7.11.1</ecNumber>
    </recommendedName>
</protein>
<keyword evidence="8" id="KW-0067">ATP-binding</keyword>
<dbReference type="PROSITE" id="PS00108">
    <property type="entry name" value="PROTEIN_KINASE_ST"/>
    <property type="match status" value="1"/>
</dbReference>
<dbReference type="GO" id="GO:0045324">
    <property type="term" value="P:late endosome to vacuole transport"/>
    <property type="evidence" value="ECO:0007669"/>
    <property type="project" value="InterPro"/>
</dbReference>
<evidence type="ECO:0000256" key="5">
    <source>
        <dbReference type="ARBA" id="ARBA00022737"/>
    </source>
</evidence>
<dbReference type="InterPro" id="IPR001680">
    <property type="entry name" value="WD40_rpt"/>
</dbReference>
<dbReference type="Pfam" id="PF00400">
    <property type="entry name" value="WD40"/>
    <property type="match status" value="2"/>
</dbReference>
<feature type="compositionally biased region" description="Basic residues" evidence="10">
    <location>
        <begin position="926"/>
        <end position="935"/>
    </location>
</feature>
<organism evidence="12">
    <name type="scientific">Noctiluca scintillans</name>
    <name type="common">Sea sparkle</name>
    <name type="synonym">Red tide dinoflagellate</name>
    <dbReference type="NCBI Taxonomy" id="2966"/>
    <lineage>
        <taxon>Eukaryota</taxon>
        <taxon>Sar</taxon>
        <taxon>Alveolata</taxon>
        <taxon>Dinophyceae</taxon>
        <taxon>Noctilucales</taxon>
        <taxon>Noctilucaceae</taxon>
        <taxon>Noctiluca</taxon>
    </lineage>
</organism>
<dbReference type="InterPro" id="IPR016024">
    <property type="entry name" value="ARM-type_fold"/>
</dbReference>
<keyword evidence="3 9" id="KW-0853">WD repeat</keyword>
<keyword evidence="2" id="KW-0723">Serine/threonine-protein kinase</keyword>
<dbReference type="SUPFAM" id="SSF50978">
    <property type="entry name" value="WD40 repeat-like"/>
    <property type="match status" value="1"/>
</dbReference>
<dbReference type="InterPro" id="IPR055231">
    <property type="entry name" value="2AA_helical"/>
</dbReference>
<keyword evidence="7" id="KW-0418">Kinase</keyword>
<feature type="region of interest" description="Disordered" evidence="10">
    <location>
        <begin position="925"/>
        <end position="946"/>
    </location>
</feature>
<evidence type="ECO:0000256" key="4">
    <source>
        <dbReference type="ARBA" id="ARBA00022679"/>
    </source>
</evidence>
<dbReference type="GO" id="GO:0034271">
    <property type="term" value="C:phosphatidylinositol 3-kinase complex, class III, type I"/>
    <property type="evidence" value="ECO:0007669"/>
    <property type="project" value="TreeGrafter"/>
</dbReference>
<dbReference type="GO" id="GO:0034272">
    <property type="term" value="C:phosphatidylinositol 3-kinase complex, class III, type II"/>
    <property type="evidence" value="ECO:0007669"/>
    <property type="project" value="TreeGrafter"/>
</dbReference>
<dbReference type="PANTHER" id="PTHR17583">
    <property type="entry name" value="PHOSPHOINOSITIDE 3-KINASE REGULATORY SUBUNIT 4"/>
    <property type="match status" value="1"/>
</dbReference>
<dbReference type="GO" id="GO:0004674">
    <property type="term" value="F:protein serine/threonine kinase activity"/>
    <property type="evidence" value="ECO:0007669"/>
    <property type="project" value="UniProtKB-KW"/>
</dbReference>
<dbReference type="Pfam" id="PF00069">
    <property type="entry name" value="Pkinase"/>
    <property type="match status" value="1"/>
</dbReference>
<reference evidence="12" key="1">
    <citation type="submission" date="2021-01" db="EMBL/GenBank/DDBJ databases">
        <authorList>
            <person name="Corre E."/>
            <person name="Pelletier E."/>
            <person name="Niang G."/>
            <person name="Scheremetjew M."/>
            <person name="Finn R."/>
            <person name="Kale V."/>
            <person name="Holt S."/>
            <person name="Cochrane G."/>
            <person name="Meng A."/>
            <person name="Brown T."/>
            <person name="Cohen L."/>
        </authorList>
    </citation>
    <scope>NUCLEOTIDE SEQUENCE</scope>
</reference>
<gene>
    <name evidence="12" type="ORF">NSCI0253_LOCUS43535</name>
</gene>
<dbReference type="EC" id="2.7.11.1" evidence="1"/>
<feature type="repeat" description="WD" evidence="9">
    <location>
        <begin position="1517"/>
        <end position="1530"/>
    </location>
</feature>
<dbReference type="PROSITE" id="PS50294">
    <property type="entry name" value="WD_REPEATS_REGION"/>
    <property type="match status" value="1"/>
</dbReference>
<dbReference type="SMART" id="SM00320">
    <property type="entry name" value="WD40"/>
    <property type="match status" value="4"/>
</dbReference>
<evidence type="ECO:0000256" key="2">
    <source>
        <dbReference type="ARBA" id="ARBA00022527"/>
    </source>
</evidence>